<dbReference type="Proteomes" id="UP001159363">
    <property type="component" value="Chromosome 1"/>
</dbReference>
<dbReference type="InterPro" id="IPR015943">
    <property type="entry name" value="WD40/YVTN_repeat-like_dom_sf"/>
</dbReference>
<organism evidence="1 2">
    <name type="scientific">Dryococelus australis</name>
    <dbReference type="NCBI Taxonomy" id="614101"/>
    <lineage>
        <taxon>Eukaryota</taxon>
        <taxon>Metazoa</taxon>
        <taxon>Ecdysozoa</taxon>
        <taxon>Arthropoda</taxon>
        <taxon>Hexapoda</taxon>
        <taxon>Insecta</taxon>
        <taxon>Pterygota</taxon>
        <taxon>Neoptera</taxon>
        <taxon>Polyneoptera</taxon>
        <taxon>Phasmatodea</taxon>
        <taxon>Verophasmatodea</taxon>
        <taxon>Anareolatae</taxon>
        <taxon>Phasmatidae</taxon>
        <taxon>Eurycanthinae</taxon>
        <taxon>Dryococelus</taxon>
    </lineage>
</organism>
<dbReference type="Gene3D" id="2.130.10.10">
    <property type="entry name" value="YVTN repeat-like/Quinoprotein amine dehydrogenase"/>
    <property type="match status" value="1"/>
</dbReference>
<sequence length="561" mass="63129">MTRLEENRFRSLPPRLLANYPHYVVSGNKLSKYVDTGTSLRDDIAGSELGLLTVGIKTPRTLGRGIDPVTDLVSKKRQWRLELERQLRFLKRRRRSDVAATLHTFNKFLSHGESGAIMSEREVKFIKHIGKDPDAEFDGCCNWYYSGGQLNHFEIEGNVILTSVQGKKSDCLYFIPLNKKKPWSAKLGAAAFVSPVRGKPIFQVVSSDLGYTVARCKNHINLYRVKLDEDVIVGNKCFTASSKEPFVSVDVNTKYREQICSVHMDHNLCVWDVNTHSKLSEHVPSHCSPSMCEKWCAAAFGLSPHSLYFSDRSCVSVFDLRTRPNKHVARWCVGDCKLIEKCECIFSIVSSVQCANSMYVGTTHHMLALDIRRNSIESSECWTHMLRTPPLYGCCSVDEKEILVMASQESSEVEVFSGGVLLPVMLQTFADCLRRSSSRGHNLEPEVQQRFGFSISGLTCFAGDASKLPTVLVQNAAGDIFLHKLHGGSDLSLRGNCDVGRHLPRKCSRSRLKVGNILKMRYLQAALKSSSDSMKQDVPDETIRLTDKRFTWMKSKEKLLS</sequence>
<keyword evidence="2" id="KW-1185">Reference proteome</keyword>
<dbReference type="EMBL" id="JARBHB010000001">
    <property type="protein sequence ID" value="KAJ8898089.1"/>
    <property type="molecule type" value="Genomic_DNA"/>
</dbReference>
<accession>A0ABQ9IPG1</accession>
<protein>
    <submittedName>
        <fullName evidence="1">Uncharacterized protein</fullName>
    </submittedName>
</protein>
<evidence type="ECO:0000313" key="1">
    <source>
        <dbReference type="EMBL" id="KAJ8898089.1"/>
    </source>
</evidence>
<comment type="caution">
    <text evidence="1">The sequence shown here is derived from an EMBL/GenBank/DDBJ whole genome shotgun (WGS) entry which is preliminary data.</text>
</comment>
<gene>
    <name evidence="1" type="ORF">PR048_003449</name>
</gene>
<name>A0ABQ9IPG1_9NEOP</name>
<dbReference type="InterPro" id="IPR036322">
    <property type="entry name" value="WD40_repeat_dom_sf"/>
</dbReference>
<evidence type="ECO:0000313" key="2">
    <source>
        <dbReference type="Proteomes" id="UP001159363"/>
    </source>
</evidence>
<proteinExistence type="predicted"/>
<reference evidence="1 2" key="1">
    <citation type="submission" date="2023-02" db="EMBL/GenBank/DDBJ databases">
        <title>LHISI_Scaffold_Assembly.</title>
        <authorList>
            <person name="Stuart O.P."/>
            <person name="Cleave R."/>
            <person name="Magrath M.J.L."/>
            <person name="Mikheyev A.S."/>
        </authorList>
    </citation>
    <scope>NUCLEOTIDE SEQUENCE [LARGE SCALE GENOMIC DNA]</scope>
    <source>
        <strain evidence="1">Daus_M_001</strain>
        <tissue evidence="1">Leg muscle</tissue>
    </source>
</reference>
<dbReference type="SUPFAM" id="SSF50978">
    <property type="entry name" value="WD40 repeat-like"/>
    <property type="match status" value="1"/>
</dbReference>